<proteinExistence type="predicted"/>
<reference evidence="2" key="1">
    <citation type="submission" date="2013-02" db="EMBL/GenBank/DDBJ databases">
        <title>Comparative genomics of Borrelia species.</title>
        <authorList>
            <person name="Schwan T.G."/>
            <person name="Raffel S.J."/>
            <person name="Porcella S.F."/>
        </authorList>
    </citation>
    <scope>NUCLEOTIDE SEQUENCE</scope>
    <source>
        <strain evidence="2">FR64b</strain>
        <plasmid evidence="2">unnamed</plasmid>
    </source>
</reference>
<dbReference type="HOGENOM" id="CLU_3077403_0_0_12"/>
<gene>
    <name evidence="2" type="ORF">BOM_1284</name>
</gene>
<accession>W5SFY2</accession>
<keyword evidence="1" id="KW-0812">Transmembrane</keyword>
<protein>
    <submittedName>
        <fullName evidence="2">Uncharacterized protein</fullName>
    </submittedName>
</protein>
<name>W5SFY2_9SPIR</name>
<feature type="transmembrane region" description="Helical" evidence="1">
    <location>
        <begin position="12"/>
        <end position="34"/>
    </location>
</feature>
<dbReference type="AlphaFoldDB" id="W5SFY2"/>
<evidence type="ECO:0000313" key="2">
    <source>
        <dbReference type="EMBL" id="AHH05827.1"/>
    </source>
</evidence>
<dbReference type="EMBL" id="CP004237">
    <property type="protein sequence ID" value="AHH05827.1"/>
    <property type="molecule type" value="Genomic_DNA"/>
</dbReference>
<organism evidence="2">
    <name type="scientific">Borrelia miyamotoi FR64b</name>
    <dbReference type="NCBI Taxonomy" id="1292392"/>
    <lineage>
        <taxon>Bacteria</taxon>
        <taxon>Pseudomonadati</taxon>
        <taxon>Spirochaetota</taxon>
        <taxon>Spirochaetia</taxon>
        <taxon>Spirochaetales</taxon>
        <taxon>Borreliaceae</taxon>
        <taxon>Borrelia</taxon>
    </lineage>
</organism>
<evidence type="ECO:0000256" key="1">
    <source>
        <dbReference type="SAM" id="Phobius"/>
    </source>
</evidence>
<keyword evidence="1" id="KW-0472">Membrane</keyword>
<keyword evidence="1" id="KW-1133">Transmembrane helix</keyword>
<keyword evidence="2" id="KW-0614">Plasmid</keyword>
<geneLocation type="plasmid" evidence="2">
    <name>unnamed</name>
</geneLocation>
<sequence length="52" mass="5917">MLFVAGAYDGFGLWLIIELATFFIASIFGIFYVLNSQLKKNNINKNFKLKAL</sequence>